<dbReference type="Gene3D" id="3.30.530.50">
    <property type="match status" value="1"/>
</dbReference>
<comment type="subunit">
    <text evidence="4">Part of the Bam complex.</text>
</comment>
<reference evidence="5 6" key="1">
    <citation type="submission" date="2018-06" db="EMBL/GenBank/DDBJ databases">
        <authorList>
            <consortium name="Pathogen Informatics"/>
            <person name="Doyle S."/>
        </authorList>
    </citation>
    <scope>NUCLEOTIDE SEQUENCE [LARGE SCALE GENOMIC DNA]</scope>
    <source>
        <strain evidence="5 6">NCTC13335</strain>
    </source>
</reference>
<dbReference type="EMBL" id="UGHS01000001">
    <property type="protein sequence ID" value="STO92293.1"/>
    <property type="molecule type" value="Genomic_DNA"/>
</dbReference>
<dbReference type="Pfam" id="PF08139">
    <property type="entry name" value="LPAM_1"/>
    <property type="match status" value="1"/>
</dbReference>
<evidence type="ECO:0000256" key="2">
    <source>
        <dbReference type="ARBA" id="ARBA00023136"/>
    </source>
</evidence>
<keyword evidence="6" id="KW-1185">Reference proteome</keyword>
<dbReference type="PROSITE" id="PS51257">
    <property type="entry name" value="PROKAR_LIPOPROTEIN"/>
    <property type="match status" value="1"/>
</dbReference>
<evidence type="ECO:0000256" key="3">
    <source>
        <dbReference type="ARBA" id="ARBA00023237"/>
    </source>
</evidence>
<accession>A0A377IVT9</accession>
<dbReference type="InterPro" id="IPR042268">
    <property type="entry name" value="BamC_C"/>
</dbReference>
<dbReference type="AlphaFoldDB" id="A0A377IVT9"/>
<comment type="similarity">
    <text evidence="4">Belongs to the BamC family.</text>
</comment>
<evidence type="ECO:0000256" key="4">
    <source>
        <dbReference type="HAMAP-Rule" id="MF_00924"/>
    </source>
</evidence>
<evidence type="ECO:0000313" key="5">
    <source>
        <dbReference type="EMBL" id="STO92293.1"/>
    </source>
</evidence>
<keyword evidence="4 5" id="KW-0449">Lipoprotein</keyword>
<dbReference type="HAMAP" id="MF_00924">
    <property type="entry name" value="OM_assembly_BamC"/>
    <property type="match status" value="1"/>
</dbReference>
<organism evidence="5 6">
    <name type="scientific">Haemophilus pittmaniae</name>
    <dbReference type="NCBI Taxonomy" id="249188"/>
    <lineage>
        <taxon>Bacteria</taxon>
        <taxon>Pseudomonadati</taxon>
        <taxon>Pseudomonadota</taxon>
        <taxon>Gammaproteobacteria</taxon>
        <taxon>Pasteurellales</taxon>
        <taxon>Pasteurellaceae</taxon>
        <taxon>Haemophilus</taxon>
    </lineage>
</organism>
<dbReference type="GO" id="GO:0009279">
    <property type="term" value="C:cell outer membrane"/>
    <property type="evidence" value="ECO:0007669"/>
    <property type="project" value="UniProtKB-SubCell"/>
</dbReference>
<keyword evidence="1 4" id="KW-0732">Signal</keyword>
<evidence type="ECO:0000256" key="1">
    <source>
        <dbReference type="ARBA" id="ARBA00022729"/>
    </source>
</evidence>
<sequence>MKKLLLGIVIAAVLTGCSSDPEKLQTANDSYQKYAEDVPGFSPLNSGGVTLPRQSNLYELPAEIKKGATVDIRPPSTPLAIIKNSLTQFDGERALIVYSDQQAAVYNLQQVQRLLKEDGINSNINGLVLLSDWAPTGRADDSAGTEIRYKIEQINANGASALAVSVQQMRRDGVIFTPDVAAKQRYTSDRLNRLVAALTEAYNKQQQDLSSTVVGAFQSGLITDNNGRLALAMDATFAQAWSKLASALPQLGFDTVSEVAGRGQRELKYKPLDKSEWLRFGVNRPDLEKGTYNLQISAVGKQSAAVLSDEDGKVLNEDAAKAVYNALGQLLAH</sequence>
<keyword evidence="3 4" id="KW-0998">Cell outer membrane</keyword>
<dbReference type="Pfam" id="PF06804">
    <property type="entry name" value="Lipoprotein_18"/>
    <property type="match status" value="1"/>
</dbReference>
<dbReference type="InterPro" id="IPR012640">
    <property type="entry name" value="Membr_lipoprot_lipid_attach_CS"/>
</dbReference>
<dbReference type="OrthoDB" id="5686855at2"/>
<protein>
    <recommendedName>
        <fullName evidence="4">Outer membrane protein assembly factor BamC</fullName>
    </recommendedName>
</protein>
<evidence type="ECO:0000313" key="6">
    <source>
        <dbReference type="Proteomes" id="UP000255264"/>
    </source>
</evidence>
<dbReference type="InterPro" id="IPR014524">
    <property type="entry name" value="BamC"/>
</dbReference>
<dbReference type="GO" id="GO:0051205">
    <property type="term" value="P:protein insertion into membrane"/>
    <property type="evidence" value="ECO:0007669"/>
    <property type="project" value="UniProtKB-UniRule"/>
</dbReference>
<comment type="function">
    <text evidence="4">Part of the outer membrane protein assembly complex, which is involved in assembly and insertion of beta-barrel proteins into the outer membrane.</text>
</comment>
<gene>
    <name evidence="4" type="primary">bamC</name>
    <name evidence="5" type="ORF">NCTC13335_00114</name>
</gene>
<comment type="subcellular location">
    <subcellularLocation>
        <location evidence="4">Cell outer membrane</location>
        <topology evidence="4">Lipid-anchor</topology>
    </subcellularLocation>
</comment>
<dbReference type="RefSeq" id="WP_115002471.1">
    <property type="nucleotide sequence ID" value="NZ_UGHS01000001.1"/>
</dbReference>
<keyword evidence="4" id="KW-0564">Palmitate</keyword>
<dbReference type="GO" id="GO:0043165">
    <property type="term" value="P:Gram-negative-bacterium-type cell outer membrane assembly"/>
    <property type="evidence" value="ECO:0007669"/>
    <property type="project" value="UniProtKB-UniRule"/>
</dbReference>
<dbReference type="InterPro" id="IPR010653">
    <property type="entry name" value="NlpB/DapX"/>
</dbReference>
<name>A0A377IVT9_9PAST</name>
<dbReference type="Proteomes" id="UP000255264">
    <property type="component" value="Unassembled WGS sequence"/>
</dbReference>
<proteinExistence type="inferred from homology"/>
<keyword evidence="2 4" id="KW-0472">Membrane</keyword>
<dbReference type="Gene3D" id="3.30.310.170">
    <property type="entry name" value="Outer membrane protein assembly factor BamC"/>
    <property type="match status" value="1"/>
</dbReference>